<feature type="modified residue" description="4-aspartylphosphate" evidence="12">
    <location>
        <position position="1168"/>
    </location>
</feature>
<dbReference type="InterPro" id="IPR001610">
    <property type="entry name" value="PAC"/>
</dbReference>
<name>A0ABR8C9E3_9CYAN</name>
<evidence type="ECO:0000259" key="14">
    <source>
        <dbReference type="PROSITE" id="PS50109"/>
    </source>
</evidence>
<dbReference type="Pfam" id="PF02518">
    <property type="entry name" value="HATPase_c"/>
    <property type="match status" value="1"/>
</dbReference>
<evidence type="ECO:0000256" key="7">
    <source>
        <dbReference type="ARBA" id="ARBA00022692"/>
    </source>
</evidence>
<feature type="transmembrane region" description="Helical" evidence="13">
    <location>
        <begin position="351"/>
        <end position="375"/>
    </location>
</feature>
<evidence type="ECO:0000256" key="2">
    <source>
        <dbReference type="ARBA" id="ARBA00004651"/>
    </source>
</evidence>
<dbReference type="PANTHER" id="PTHR45339">
    <property type="entry name" value="HYBRID SIGNAL TRANSDUCTION HISTIDINE KINASE J"/>
    <property type="match status" value="1"/>
</dbReference>
<dbReference type="SMART" id="SM00387">
    <property type="entry name" value="HATPase_c"/>
    <property type="match status" value="1"/>
</dbReference>
<dbReference type="SMART" id="SM00091">
    <property type="entry name" value="PAS"/>
    <property type="match status" value="3"/>
</dbReference>
<dbReference type="Gene3D" id="3.30.565.10">
    <property type="entry name" value="Histidine kinase-like ATPase, C-terminal domain"/>
    <property type="match status" value="1"/>
</dbReference>
<dbReference type="Gene3D" id="1.10.287.130">
    <property type="match status" value="1"/>
</dbReference>
<evidence type="ECO:0000313" key="20">
    <source>
        <dbReference type="Proteomes" id="UP000618445"/>
    </source>
</evidence>
<sequence>MIIDCQKSQFRSIPLQCLMLLAFAVQTFGAVGLVAYLSDRRGQESANKLSQRLNREISTRAIEQTTTYLGTIDQVNKNNISALRRNIWRFDDFSSQEQQAWEQMQLHSLSPITIVGFGTPRGGHRAVERLKDGTFNIRAAPDGGGRYRTFTTNPDGSPAQVTETSINFDARQRPWYQVAVQSKKAAWTSVYPHIYTGELLVALAEPIYDLNNGNLLGVTYGLRSLEAISEFLRSIDIKTGSVFIMERDETLVATSSKAQKTYQLSQNLKEQKLLKASDSQNPQIHGSVKYLRDRFGNLANILQVESFNFEINGELQLAQAVPIRDRNGLDWLVVVVIPESDLMTELQADRVWTVLLCGITLIISVGLSIITTRWITKPILRLSQSSKAIANGEWQEALPENHAIAEIRTLSKSFNQMTEQVRQSLDRGEIALKESEEKYKVLFKTAPIGISITDKNGFILESNDLAESWLGKPQPLPQLEWEKREPSPDVIRPDGSMMPINEYACIQALRNQVPIYDVETGIACADGILRWFSVSAAPIASEYYGVMLIHIDISDRKQAKRSLQQTLDQLNYHIENSPLATIRWDQEFRITYWSKQAEEIFGWSPEEVLGKTMYELSFIFEDDLEQVNQAATQLMSGVSITCQNRNYHKDGSIIYCEWYNTALVDQSGDLRSMFSLVHDISDRQQLEQELIQSRDLREVIFNESSDALFLVDSETMRTIDCNQEAVRLFEVDRKDDLINIEGHILQKRQFTPQELAQIDQEINQKGFWSLEVEYITRKGREFWGDLSAKQITFGSNRFNLVRVVDITTRKQTQIALTEAKAAAEEATRAKSSFLASMSHEIRTPMNGVIGMTQLLEMTSMTTDQQEFVQTIKDSGEALLTIINDILDFSKIESGMLEIESKDFVLEEVIRGVCKLLENQAIARQINLQYLIAPNIPQHVIGDRARLRQILLNLVGNAVKFTQNGQVMITVSGKALTPSYSPRERGEQDMAEDREDYELSFAIADTGIGIQSDRLDQLFQPFTQANASISRNYGGTGLGLAISKRLTELMGGTIWVESLGQVGGKPPIVWKSQPRNSPQGATFYFTVTLSIHQTHKQPQAISAQVFEVDDKMAEKHPLRILLVDDNLVNQKIAKLMFARLGYHLDAIATNGLEAVQAVKNYDYDLVLMDVQMPIMDGLTATKIIRTELRSNVRIIAMTADAMPEDRQACFEAGMDDYISKPVNIQAIMNLVFSLC</sequence>
<evidence type="ECO:0000256" key="13">
    <source>
        <dbReference type="SAM" id="Phobius"/>
    </source>
</evidence>
<keyword evidence="7 13" id="KW-0812">Transmembrane</keyword>
<dbReference type="Proteomes" id="UP000618445">
    <property type="component" value="Unassembled WGS sequence"/>
</dbReference>
<keyword evidence="8" id="KW-0418">Kinase</keyword>
<evidence type="ECO:0000256" key="5">
    <source>
        <dbReference type="ARBA" id="ARBA00022553"/>
    </source>
</evidence>
<dbReference type="CDD" id="cd06225">
    <property type="entry name" value="HAMP"/>
    <property type="match status" value="1"/>
</dbReference>
<evidence type="ECO:0000256" key="1">
    <source>
        <dbReference type="ARBA" id="ARBA00000085"/>
    </source>
</evidence>
<keyword evidence="4" id="KW-1003">Cell membrane</keyword>
<keyword evidence="6" id="KW-0808">Transferase</keyword>
<evidence type="ECO:0000259" key="15">
    <source>
        <dbReference type="PROSITE" id="PS50110"/>
    </source>
</evidence>
<evidence type="ECO:0000256" key="8">
    <source>
        <dbReference type="ARBA" id="ARBA00022777"/>
    </source>
</evidence>
<dbReference type="InterPro" id="IPR035965">
    <property type="entry name" value="PAS-like_dom_sf"/>
</dbReference>
<feature type="domain" description="PAC" evidence="17">
    <location>
        <begin position="516"/>
        <end position="565"/>
    </location>
</feature>
<dbReference type="InterPro" id="IPR005467">
    <property type="entry name" value="His_kinase_dom"/>
</dbReference>
<accession>A0ABR8C9E3</accession>
<evidence type="ECO:0000256" key="6">
    <source>
        <dbReference type="ARBA" id="ARBA00022679"/>
    </source>
</evidence>
<dbReference type="SUPFAM" id="SSF55785">
    <property type="entry name" value="PYP-like sensor domain (PAS domain)"/>
    <property type="match status" value="3"/>
</dbReference>
<feature type="domain" description="HAMP" evidence="18">
    <location>
        <begin position="373"/>
        <end position="426"/>
    </location>
</feature>
<keyword evidence="20" id="KW-1185">Reference proteome</keyword>
<dbReference type="Pfam" id="PF02743">
    <property type="entry name" value="dCache_1"/>
    <property type="match status" value="1"/>
</dbReference>
<dbReference type="SUPFAM" id="SSF55874">
    <property type="entry name" value="ATPase domain of HSP90 chaperone/DNA topoisomerase II/histidine kinase"/>
    <property type="match status" value="1"/>
</dbReference>
<dbReference type="Pfam" id="PF13426">
    <property type="entry name" value="PAS_9"/>
    <property type="match status" value="1"/>
</dbReference>
<dbReference type="Pfam" id="PF00672">
    <property type="entry name" value="HAMP"/>
    <property type="match status" value="1"/>
</dbReference>
<dbReference type="InterPro" id="IPR036890">
    <property type="entry name" value="HATPase_C_sf"/>
</dbReference>
<dbReference type="SUPFAM" id="SSF52172">
    <property type="entry name" value="CheY-like"/>
    <property type="match status" value="1"/>
</dbReference>
<dbReference type="CDD" id="cd00130">
    <property type="entry name" value="PAS"/>
    <property type="match status" value="2"/>
</dbReference>
<dbReference type="Pfam" id="PF00989">
    <property type="entry name" value="PAS"/>
    <property type="match status" value="1"/>
</dbReference>
<keyword evidence="10" id="KW-0902">Two-component regulatory system</keyword>
<evidence type="ECO:0000313" key="19">
    <source>
        <dbReference type="EMBL" id="MBD2316903.1"/>
    </source>
</evidence>
<dbReference type="Gene3D" id="3.40.50.2300">
    <property type="match status" value="1"/>
</dbReference>
<dbReference type="PANTHER" id="PTHR45339:SF1">
    <property type="entry name" value="HYBRID SIGNAL TRANSDUCTION HISTIDINE KINASE J"/>
    <property type="match status" value="1"/>
</dbReference>
<dbReference type="NCBIfam" id="TIGR00229">
    <property type="entry name" value="sensory_box"/>
    <property type="match status" value="3"/>
</dbReference>
<dbReference type="PRINTS" id="PR00344">
    <property type="entry name" value="BCTRLSENSOR"/>
</dbReference>
<evidence type="ECO:0000256" key="4">
    <source>
        <dbReference type="ARBA" id="ARBA00022475"/>
    </source>
</evidence>
<dbReference type="PROSITE" id="PS50109">
    <property type="entry name" value="HIS_KIN"/>
    <property type="match status" value="1"/>
</dbReference>
<dbReference type="Gene3D" id="1.10.8.500">
    <property type="entry name" value="HAMP domain in histidine kinase"/>
    <property type="match status" value="1"/>
</dbReference>
<dbReference type="CDD" id="cd17546">
    <property type="entry name" value="REC_hyHK_CKI1_RcsC-like"/>
    <property type="match status" value="1"/>
</dbReference>
<dbReference type="PROSITE" id="PS50113">
    <property type="entry name" value="PAC"/>
    <property type="match status" value="2"/>
</dbReference>
<comment type="catalytic activity">
    <reaction evidence="1">
        <text>ATP + protein L-histidine = ADP + protein N-phospho-L-histidine.</text>
        <dbReference type="EC" id="2.7.13.3"/>
    </reaction>
</comment>
<dbReference type="SMART" id="SM00304">
    <property type="entry name" value="HAMP"/>
    <property type="match status" value="1"/>
</dbReference>
<dbReference type="InterPro" id="IPR013767">
    <property type="entry name" value="PAS_fold"/>
</dbReference>
<comment type="subcellular location">
    <subcellularLocation>
        <location evidence="2">Cell membrane</location>
        <topology evidence="2">Multi-pass membrane protein</topology>
    </subcellularLocation>
</comment>
<dbReference type="InterPro" id="IPR001789">
    <property type="entry name" value="Sig_transdc_resp-reg_receiver"/>
</dbReference>
<feature type="transmembrane region" description="Helical" evidence="13">
    <location>
        <begin position="18"/>
        <end position="38"/>
    </location>
</feature>
<dbReference type="PROSITE" id="PS50110">
    <property type="entry name" value="RESPONSE_REGULATORY"/>
    <property type="match status" value="1"/>
</dbReference>
<dbReference type="InterPro" id="IPR003660">
    <property type="entry name" value="HAMP_dom"/>
</dbReference>
<dbReference type="InterPro" id="IPR004358">
    <property type="entry name" value="Sig_transdc_His_kin-like_C"/>
</dbReference>
<dbReference type="CDD" id="cd12913">
    <property type="entry name" value="PDC1_MCP_like"/>
    <property type="match status" value="1"/>
</dbReference>
<evidence type="ECO:0000259" key="17">
    <source>
        <dbReference type="PROSITE" id="PS50113"/>
    </source>
</evidence>
<dbReference type="InterPro" id="IPR003661">
    <property type="entry name" value="HisK_dim/P_dom"/>
</dbReference>
<dbReference type="CDD" id="cd16922">
    <property type="entry name" value="HATPase_EvgS-ArcB-TorS-like"/>
    <property type="match status" value="1"/>
</dbReference>
<reference evidence="19 20" key="1">
    <citation type="journal article" date="2020" name="ISME J.">
        <title>Comparative genomics reveals insights into cyanobacterial evolution and habitat adaptation.</title>
        <authorList>
            <person name="Chen M.Y."/>
            <person name="Teng W.K."/>
            <person name="Zhao L."/>
            <person name="Hu C.X."/>
            <person name="Zhou Y.K."/>
            <person name="Han B.P."/>
            <person name="Song L.R."/>
            <person name="Shu W.S."/>
        </authorList>
    </citation>
    <scope>NUCLEOTIDE SEQUENCE [LARGE SCALE GENOMIC DNA]</scope>
    <source>
        <strain evidence="19 20">FACHB-1050</strain>
    </source>
</reference>
<evidence type="ECO:0000259" key="16">
    <source>
        <dbReference type="PROSITE" id="PS50112"/>
    </source>
</evidence>
<dbReference type="Gene3D" id="3.30.450.20">
    <property type="entry name" value="PAS domain"/>
    <property type="match status" value="5"/>
</dbReference>
<dbReference type="PROSITE" id="PS50885">
    <property type="entry name" value="HAMP"/>
    <property type="match status" value="1"/>
</dbReference>
<dbReference type="SMART" id="SM00448">
    <property type="entry name" value="REC"/>
    <property type="match status" value="1"/>
</dbReference>
<dbReference type="InterPro" id="IPR036097">
    <property type="entry name" value="HisK_dim/P_sf"/>
</dbReference>
<dbReference type="InterPro" id="IPR000014">
    <property type="entry name" value="PAS"/>
</dbReference>
<dbReference type="InterPro" id="IPR000700">
    <property type="entry name" value="PAS-assoc_C"/>
</dbReference>
<feature type="domain" description="Histidine kinase" evidence="14">
    <location>
        <begin position="836"/>
        <end position="1057"/>
    </location>
</feature>
<dbReference type="EC" id="2.7.13.3" evidence="3"/>
<evidence type="ECO:0000256" key="3">
    <source>
        <dbReference type="ARBA" id="ARBA00012438"/>
    </source>
</evidence>
<comment type="caution">
    <text evidence="19">The sequence shown here is derived from an EMBL/GenBank/DDBJ whole genome shotgun (WGS) entry which is preliminary data.</text>
</comment>
<proteinExistence type="predicted"/>
<feature type="domain" description="PAC" evidence="17">
    <location>
        <begin position="640"/>
        <end position="692"/>
    </location>
</feature>
<dbReference type="Pfam" id="PF00512">
    <property type="entry name" value="HisKA"/>
    <property type="match status" value="1"/>
</dbReference>
<dbReference type="SUPFAM" id="SSF47384">
    <property type="entry name" value="Homodimeric domain of signal transducing histidine kinase"/>
    <property type="match status" value="1"/>
</dbReference>
<evidence type="ECO:0000256" key="10">
    <source>
        <dbReference type="ARBA" id="ARBA00023012"/>
    </source>
</evidence>
<evidence type="ECO:0000256" key="11">
    <source>
        <dbReference type="ARBA" id="ARBA00023136"/>
    </source>
</evidence>
<keyword evidence="5 12" id="KW-0597">Phosphoprotein</keyword>
<dbReference type="InterPro" id="IPR011006">
    <property type="entry name" value="CheY-like_superfamily"/>
</dbReference>
<dbReference type="InterPro" id="IPR033479">
    <property type="entry name" value="dCache_1"/>
</dbReference>
<keyword evidence="11 13" id="KW-0472">Membrane</keyword>
<dbReference type="RefSeq" id="WP_190577778.1">
    <property type="nucleotide sequence ID" value="NZ_CAWPQU010000002.1"/>
</dbReference>
<organism evidence="19 20">
    <name type="scientific">Phormidium tenue FACHB-1050</name>
    <dbReference type="NCBI Taxonomy" id="2692857"/>
    <lineage>
        <taxon>Bacteria</taxon>
        <taxon>Bacillati</taxon>
        <taxon>Cyanobacteriota</taxon>
        <taxon>Cyanophyceae</taxon>
        <taxon>Oscillatoriophycideae</taxon>
        <taxon>Oscillatoriales</taxon>
        <taxon>Oscillatoriaceae</taxon>
        <taxon>Phormidium</taxon>
    </lineage>
</organism>
<dbReference type="SUPFAM" id="SSF158472">
    <property type="entry name" value="HAMP domain-like"/>
    <property type="match status" value="1"/>
</dbReference>
<dbReference type="CDD" id="cd00082">
    <property type="entry name" value="HisKA"/>
    <property type="match status" value="1"/>
</dbReference>
<dbReference type="InterPro" id="IPR003594">
    <property type="entry name" value="HATPase_dom"/>
</dbReference>
<evidence type="ECO:0000256" key="12">
    <source>
        <dbReference type="PROSITE-ProRule" id="PRU00169"/>
    </source>
</evidence>
<dbReference type="Pfam" id="PF00072">
    <property type="entry name" value="Response_reg"/>
    <property type="match status" value="1"/>
</dbReference>
<dbReference type="SMART" id="SM00086">
    <property type="entry name" value="PAC"/>
    <property type="match status" value="3"/>
</dbReference>
<keyword evidence="9 13" id="KW-1133">Transmembrane helix</keyword>
<dbReference type="PROSITE" id="PS50112">
    <property type="entry name" value="PAS"/>
    <property type="match status" value="1"/>
</dbReference>
<evidence type="ECO:0000256" key="9">
    <source>
        <dbReference type="ARBA" id="ARBA00022989"/>
    </source>
</evidence>
<gene>
    <name evidence="19" type="ORF">H6G05_08590</name>
</gene>
<feature type="domain" description="PAS" evidence="16">
    <location>
        <begin position="566"/>
        <end position="638"/>
    </location>
</feature>
<dbReference type="EMBL" id="JACJQY010000010">
    <property type="protein sequence ID" value="MBD2316903.1"/>
    <property type="molecule type" value="Genomic_DNA"/>
</dbReference>
<evidence type="ECO:0000259" key="18">
    <source>
        <dbReference type="PROSITE" id="PS50885"/>
    </source>
</evidence>
<feature type="domain" description="Response regulatory" evidence="15">
    <location>
        <begin position="1118"/>
        <end position="1234"/>
    </location>
</feature>
<protein>
    <recommendedName>
        <fullName evidence="3">histidine kinase</fullName>
        <ecNumber evidence="3">2.7.13.3</ecNumber>
    </recommendedName>
</protein>
<dbReference type="SMART" id="SM00388">
    <property type="entry name" value="HisKA"/>
    <property type="match status" value="1"/>
</dbReference>